<name>A0A7K1SKS9_9BACT</name>
<dbReference type="EMBL" id="WPIN01000015">
    <property type="protein sequence ID" value="MVM34417.1"/>
    <property type="molecule type" value="Genomic_DNA"/>
</dbReference>
<reference evidence="2 3" key="1">
    <citation type="submission" date="2019-12" db="EMBL/GenBank/DDBJ databases">
        <title>Spirosoma sp. HMF4905 genome sequencing and assembly.</title>
        <authorList>
            <person name="Kang H."/>
            <person name="Cha I."/>
            <person name="Kim H."/>
            <person name="Joh K."/>
        </authorList>
    </citation>
    <scope>NUCLEOTIDE SEQUENCE [LARGE SCALE GENOMIC DNA]</scope>
    <source>
        <strain evidence="2 3">HMF4905</strain>
    </source>
</reference>
<dbReference type="Proteomes" id="UP000436006">
    <property type="component" value="Unassembled WGS sequence"/>
</dbReference>
<dbReference type="AlphaFoldDB" id="A0A7K1SKS9"/>
<comment type="caution">
    <text evidence="2">The sequence shown here is derived from an EMBL/GenBank/DDBJ whole genome shotgun (WGS) entry which is preliminary data.</text>
</comment>
<evidence type="ECO:0000256" key="1">
    <source>
        <dbReference type="SAM" id="MobiDB-lite"/>
    </source>
</evidence>
<proteinExistence type="predicted"/>
<evidence type="ECO:0000313" key="3">
    <source>
        <dbReference type="Proteomes" id="UP000436006"/>
    </source>
</evidence>
<gene>
    <name evidence="2" type="ORF">GO755_30580</name>
</gene>
<feature type="region of interest" description="Disordered" evidence="1">
    <location>
        <begin position="217"/>
        <end position="237"/>
    </location>
</feature>
<feature type="compositionally biased region" description="Basic and acidic residues" evidence="1">
    <location>
        <begin position="228"/>
        <end position="237"/>
    </location>
</feature>
<keyword evidence="3" id="KW-1185">Reference proteome</keyword>
<organism evidence="2 3">
    <name type="scientific">Spirosoma arboris</name>
    <dbReference type="NCBI Taxonomy" id="2682092"/>
    <lineage>
        <taxon>Bacteria</taxon>
        <taxon>Pseudomonadati</taxon>
        <taxon>Bacteroidota</taxon>
        <taxon>Cytophagia</taxon>
        <taxon>Cytophagales</taxon>
        <taxon>Cytophagaceae</taxon>
        <taxon>Spirosoma</taxon>
    </lineage>
</organism>
<sequence length="237" mass="26778">MQPQSSGLAKWTPSSNELINVLAMAVGGDPEAKELMTTHCNALTPVVAMHPEKPQLSVMRKEDPAMCQKALGLAIMRMTELINVTNTLTLDQADDLIARISGTYYYLRLDEILYVLEKGINGKYGRTFNTLDASVVMEWIEKYDVNERTQKAIELARSTQEEKTKSLSKEELAEFYKKAGIPNQNPFVDNSHIRTAKKVATADQDYRNFRAQYYQKMKEAQAQQTTEPIHEDNADPA</sequence>
<accession>A0A7K1SKS9</accession>
<evidence type="ECO:0000313" key="2">
    <source>
        <dbReference type="EMBL" id="MVM34417.1"/>
    </source>
</evidence>
<protein>
    <submittedName>
        <fullName evidence="2">Uncharacterized protein</fullName>
    </submittedName>
</protein>